<dbReference type="EMBL" id="CANHGI010000005">
    <property type="protein sequence ID" value="CAI5450911.1"/>
    <property type="molecule type" value="Genomic_DNA"/>
</dbReference>
<protein>
    <recommendedName>
        <fullName evidence="4">Protein quiver</fullName>
    </recommendedName>
</protein>
<organism evidence="2 3">
    <name type="scientific">Caenorhabditis angaria</name>
    <dbReference type="NCBI Taxonomy" id="860376"/>
    <lineage>
        <taxon>Eukaryota</taxon>
        <taxon>Metazoa</taxon>
        <taxon>Ecdysozoa</taxon>
        <taxon>Nematoda</taxon>
        <taxon>Chromadorea</taxon>
        <taxon>Rhabditida</taxon>
        <taxon>Rhabditina</taxon>
        <taxon>Rhabditomorpha</taxon>
        <taxon>Rhabditoidea</taxon>
        <taxon>Rhabditidae</taxon>
        <taxon>Peloderinae</taxon>
        <taxon>Caenorhabditis</taxon>
    </lineage>
</organism>
<comment type="caution">
    <text evidence="2">The sequence shown here is derived from an EMBL/GenBank/DDBJ whole genome shotgun (WGS) entry which is preliminary data.</text>
</comment>
<proteinExistence type="predicted"/>
<keyword evidence="3" id="KW-1185">Reference proteome</keyword>
<dbReference type="Proteomes" id="UP001152747">
    <property type="component" value="Unassembled WGS sequence"/>
</dbReference>
<dbReference type="AlphaFoldDB" id="A0A9P1N7G8"/>
<feature type="chain" id="PRO_5040239196" description="Protein quiver" evidence="1">
    <location>
        <begin position="19"/>
        <end position="164"/>
    </location>
</feature>
<reference evidence="2" key="1">
    <citation type="submission" date="2022-11" db="EMBL/GenBank/DDBJ databases">
        <authorList>
            <person name="Kikuchi T."/>
        </authorList>
    </citation>
    <scope>NUCLEOTIDE SEQUENCE</scope>
    <source>
        <strain evidence="2">PS1010</strain>
    </source>
</reference>
<dbReference type="OrthoDB" id="5827637at2759"/>
<feature type="signal peptide" evidence="1">
    <location>
        <begin position="1"/>
        <end position="18"/>
    </location>
</feature>
<evidence type="ECO:0000313" key="2">
    <source>
        <dbReference type="EMBL" id="CAI5450911.1"/>
    </source>
</evidence>
<evidence type="ECO:0008006" key="4">
    <source>
        <dbReference type="Google" id="ProtNLM"/>
    </source>
</evidence>
<name>A0A9P1N7G8_9PELO</name>
<accession>A0A9P1N7G8</accession>
<evidence type="ECO:0000313" key="3">
    <source>
        <dbReference type="Proteomes" id="UP001152747"/>
    </source>
</evidence>
<sequence>MPFFIFFIAAIFGDYIKAEKCYSCSSPQLHLKWPKHSLSNRLLYLARFPIYEDDNCETIRDAMPVVDCPNSVCIKAVIKEPPAERSVCETGGAIVRDCWSRVVDSEILFPHSRRDMVRLTESETDNSTIGIIYTCKGFLCNSSSFRSLDLSFLFFVISTFFGFL</sequence>
<keyword evidence="1" id="KW-0732">Signal</keyword>
<gene>
    <name evidence="2" type="ORF">CAMP_LOCUS13548</name>
</gene>
<evidence type="ECO:0000256" key="1">
    <source>
        <dbReference type="SAM" id="SignalP"/>
    </source>
</evidence>